<keyword evidence="5" id="KW-0460">Magnesium</keyword>
<dbReference type="SUPFAM" id="SSF88723">
    <property type="entry name" value="PIN domain-like"/>
    <property type="match status" value="1"/>
</dbReference>
<keyword evidence="1 5" id="KW-1277">Toxin-antitoxin system</keyword>
<dbReference type="InterPro" id="IPR022907">
    <property type="entry name" value="VapC_family"/>
</dbReference>
<dbReference type="AlphaFoldDB" id="A0A9X1P3K7"/>
<dbReference type="CDD" id="cd09854">
    <property type="entry name" value="PIN_VapC-like"/>
    <property type="match status" value="1"/>
</dbReference>
<keyword evidence="2 5" id="KW-0540">Nuclease</keyword>
<dbReference type="InterPro" id="IPR029060">
    <property type="entry name" value="PIN-like_dom_sf"/>
</dbReference>
<evidence type="ECO:0000313" key="7">
    <source>
        <dbReference type="EMBL" id="MCE7030742.1"/>
    </source>
</evidence>
<proteinExistence type="inferred from homology"/>
<reference evidence="7" key="1">
    <citation type="submission" date="2022-01" db="EMBL/GenBank/DDBJ databases">
        <title>Jiella avicenniae sp. nov., a novel endophytic bacterium isolated from bark of Avicennia marina.</title>
        <authorList>
            <person name="Tuo L."/>
        </authorList>
    </citation>
    <scope>NUCLEOTIDE SEQUENCE</scope>
    <source>
        <strain evidence="7">CBK1P-4</strain>
    </source>
</reference>
<dbReference type="EC" id="3.1.-.-" evidence="5"/>
<dbReference type="GO" id="GO:0090729">
    <property type="term" value="F:toxin activity"/>
    <property type="evidence" value="ECO:0007669"/>
    <property type="project" value="UniProtKB-KW"/>
</dbReference>
<evidence type="ECO:0000256" key="5">
    <source>
        <dbReference type="HAMAP-Rule" id="MF_00265"/>
    </source>
</evidence>
<keyword evidence="4 5" id="KW-0378">Hydrolase</keyword>
<comment type="function">
    <text evidence="5">Toxic component of a toxin-antitoxin (TA) system. An RNase.</text>
</comment>
<dbReference type="GO" id="GO:0016787">
    <property type="term" value="F:hydrolase activity"/>
    <property type="evidence" value="ECO:0007669"/>
    <property type="project" value="UniProtKB-KW"/>
</dbReference>
<feature type="binding site" evidence="5">
    <location>
        <position position="98"/>
    </location>
    <ligand>
        <name>Mg(2+)</name>
        <dbReference type="ChEBI" id="CHEBI:18420"/>
    </ligand>
</feature>
<dbReference type="Pfam" id="PF01850">
    <property type="entry name" value="PIN"/>
    <property type="match status" value="1"/>
</dbReference>
<protein>
    <recommendedName>
        <fullName evidence="5">Ribonuclease VapC</fullName>
        <shortName evidence="5">RNase VapC</shortName>
        <ecNumber evidence="5">3.1.-.-</ecNumber>
    </recommendedName>
    <alternativeName>
        <fullName evidence="5">Toxin VapC</fullName>
    </alternativeName>
</protein>
<accession>A0A9X1P3K7</accession>
<evidence type="ECO:0000256" key="1">
    <source>
        <dbReference type="ARBA" id="ARBA00022649"/>
    </source>
</evidence>
<name>A0A9X1P3K7_9HYPH</name>
<dbReference type="InterPro" id="IPR002716">
    <property type="entry name" value="PIN_dom"/>
</dbReference>
<keyword evidence="5" id="KW-0800">Toxin</keyword>
<comment type="similarity">
    <text evidence="5">Belongs to the PINc/VapC protein family.</text>
</comment>
<feature type="domain" description="PIN" evidence="6">
    <location>
        <begin position="4"/>
        <end position="121"/>
    </location>
</feature>
<evidence type="ECO:0000313" key="8">
    <source>
        <dbReference type="Proteomes" id="UP001139035"/>
    </source>
</evidence>
<evidence type="ECO:0000259" key="6">
    <source>
        <dbReference type="Pfam" id="PF01850"/>
    </source>
</evidence>
<keyword evidence="8" id="KW-1185">Reference proteome</keyword>
<sequence>MAPVYVDTNILIAFVEKNHAEVMKLFELSARGHFDLLTSQLSLAEVMVRPLAAAREDLVRAYRALLTRPLAVRTIPITTDVLMRSASVRAENGGKLPDAIHVATALETGCKSILSSDQRLRFPASLTRISEAEIIARLL</sequence>
<dbReference type="Proteomes" id="UP001139035">
    <property type="component" value="Unassembled WGS sequence"/>
</dbReference>
<dbReference type="HAMAP" id="MF_00265">
    <property type="entry name" value="VapC_Nob1"/>
    <property type="match status" value="1"/>
</dbReference>
<dbReference type="GO" id="GO:0004540">
    <property type="term" value="F:RNA nuclease activity"/>
    <property type="evidence" value="ECO:0007669"/>
    <property type="project" value="InterPro"/>
</dbReference>
<comment type="caution">
    <text evidence="7">The sequence shown here is derived from an EMBL/GenBank/DDBJ whole genome shotgun (WGS) entry which is preliminary data.</text>
</comment>
<dbReference type="EMBL" id="JAJUWU010000028">
    <property type="protein sequence ID" value="MCE7030742.1"/>
    <property type="molecule type" value="Genomic_DNA"/>
</dbReference>
<evidence type="ECO:0000256" key="3">
    <source>
        <dbReference type="ARBA" id="ARBA00022723"/>
    </source>
</evidence>
<dbReference type="Gene3D" id="3.40.50.1010">
    <property type="entry name" value="5'-nuclease"/>
    <property type="match status" value="1"/>
</dbReference>
<keyword evidence="3 5" id="KW-0479">Metal-binding</keyword>
<gene>
    <name evidence="5" type="primary">vapC</name>
    <name evidence="7" type="ORF">LZD57_22385</name>
</gene>
<evidence type="ECO:0000256" key="4">
    <source>
        <dbReference type="ARBA" id="ARBA00022801"/>
    </source>
</evidence>
<comment type="cofactor">
    <cofactor evidence="5">
        <name>Mg(2+)</name>
        <dbReference type="ChEBI" id="CHEBI:18420"/>
    </cofactor>
</comment>
<dbReference type="GO" id="GO:0000287">
    <property type="term" value="F:magnesium ion binding"/>
    <property type="evidence" value="ECO:0007669"/>
    <property type="project" value="UniProtKB-UniRule"/>
</dbReference>
<evidence type="ECO:0000256" key="2">
    <source>
        <dbReference type="ARBA" id="ARBA00022722"/>
    </source>
</evidence>
<organism evidence="7 8">
    <name type="scientific">Jiella avicenniae</name>
    <dbReference type="NCBI Taxonomy" id="2907202"/>
    <lineage>
        <taxon>Bacteria</taxon>
        <taxon>Pseudomonadati</taxon>
        <taxon>Pseudomonadota</taxon>
        <taxon>Alphaproteobacteria</taxon>
        <taxon>Hyphomicrobiales</taxon>
        <taxon>Aurantimonadaceae</taxon>
        <taxon>Jiella</taxon>
    </lineage>
</organism>
<feature type="binding site" evidence="5">
    <location>
        <position position="7"/>
    </location>
    <ligand>
        <name>Mg(2+)</name>
        <dbReference type="ChEBI" id="CHEBI:18420"/>
    </ligand>
</feature>
<dbReference type="RefSeq" id="WP_233721815.1">
    <property type="nucleotide sequence ID" value="NZ_JAJUWU010000028.1"/>
</dbReference>